<dbReference type="AlphaFoldDB" id="A0A7S4EK18"/>
<evidence type="ECO:0000313" key="3">
    <source>
        <dbReference type="EMBL" id="CAE0718607.1"/>
    </source>
</evidence>
<evidence type="ECO:0000256" key="1">
    <source>
        <dbReference type="SAM" id="MobiDB-lite"/>
    </source>
</evidence>
<evidence type="ECO:0000256" key="2">
    <source>
        <dbReference type="SAM" id="Phobius"/>
    </source>
</evidence>
<sequence length="635" mass="70794">MMMTMTMTMTMTKEKIHLEQQRDLYEQSKGKTLFFTTSASSNLKLTDGKALTGLYRCTLDTPEDLFDDFTHYGEDEEICNAATKVGDGNNFDGATHEELVLRNLQFDLSSLREDSVHHTDASKKSYLYANTHKTQYLKGEDSDWEIVRAQLPDAGDFDNDVVNSDGSLTFESVFKTRALVDWNECEFNCCSKADYERLGFLTNAKEFDTNYEYRHTYTKTMVRSFVVDEHTGDIFVSWEGYYKDCQDIFSSGKKLLWTLGISRLKMEDPTCVLLDPAQANDQFSHSSNFPRCTEPVSIVYQSTRGREAVLPYGGLAVIPESQTGSRRTFLLSVLYSPGIDSGELTSRVWAFPEGADSIKDGLKRQDLTGTGTVIDGAHFDANVWDGGSLRLNYNSQTQKPDYLCRTVYEAGIECIPIGISTDNEGLPVVMATSKTKDIFLTEDQLKNFCRLNIADKAYAREFTLVTGLDVQWDPVTGEPHRVFFGCWGGEKGTGNFGSVQKDGHRLKQVMENAYADAVLFLPSELEVTAGNSATGRVATDSADTSRSPMQNPLSSQPFIVVCLLSILCLGLATIYKRRKQRQRFSSSNVRQQETGFRTPYVELQSIHNNTAPLASTTAIVSSTSTSSTPTPTSLV</sequence>
<organism evidence="3">
    <name type="scientific">Pseudo-nitzschia australis</name>
    <dbReference type="NCBI Taxonomy" id="44445"/>
    <lineage>
        <taxon>Eukaryota</taxon>
        <taxon>Sar</taxon>
        <taxon>Stramenopiles</taxon>
        <taxon>Ochrophyta</taxon>
        <taxon>Bacillariophyta</taxon>
        <taxon>Bacillariophyceae</taxon>
        <taxon>Bacillariophycidae</taxon>
        <taxon>Bacillariales</taxon>
        <taxon>Bacillariaceae</taxon>
        <taxon>Pseudo-nitzschia</taxon>
    </lineage>
</organism>
<feature type="transmembrane region" description="Helical" evidence="2">
    <location>
        <begin position="557"/>
        <end position="575"/>
    </location>
</feature>
<gene>
    <name evidence="3" type="ORF">PAUS00366_LOCUS11361</name>
</gene>
<accession>A0A7S4EK18</accession>
<feature type="compositionally biased region" description="Polar residues" evidence="1">
    <location>
        <begin position="541"/>
        <end position="551"/>
    </location>
</feature>
<keyword evidence="2" id="KW-0472">Membrane</keyword>
<feature type="region of interest" description="Disordered" evidence="1">
    <location>
        <begin position="532"/>
        <end position="551"/>
    </location>
</feature>
<proteinExistence type="predicted"/>
<keyword evidence="2" id="KW-1133">Transmembrane helix</keyword>
<reference evidence="3" key="1">
    <citation type="submission" date="2021-01" db="EMBL/GenBank/DDBJ databases">
        <authorList>
            <person name="Corre E."/>
            <person name="Pelletier E."/>
            <person name="Niang G."/>
            <person name="Scheremetjew M."/>
            <person name="Finn R."/>
            <person name="Kale V."/>
            <person name="Holt S."/>
            <person name="Cochrane G."/>
            <person name="Meng A."/>
            <person name="Brown T."/>
            <person name="Cohen L."/>
        </authorList>
    </citation>
    <scope>NUCLEOTIDE SEQUENCE</scope>
    <source>
        <strain evidence="3">10249 10 AB</strain>
    </source>
</reference>
<name>A0A7S4EK18_9STRA</name>
<protein>
    <submittedName>
        <fullName evidence="3">Uncharacterized protein</fullName>
    </submittedName>
</protein>
<keyword evidence="2" id="KW-0812">Transmembrane</keyword>
<dbReference type="EMBL" id="HBIX01015647">
    <property type="protein sequence ID" value="CAE0718607.1"/>
    <property type="molecule type" value="Transcribed_RNA"/>
</dbReference>